<dbReference type="EMBL" id="JACEIK010003358">
    <property type="protein sequence ID" value="MCD9641427.1"/>
    <property type="molecule type" value="Genomic_DNA"/>
</dbReference>
<evidence type="ECO:0000256" key="5">
    <source>
        <dbReference type="ARBA" id="ARBA00022771"/>
    </source>
</evidence>
<keyword evidence="3" id="KW-0963">Cytoplasm</keyword>
<comment type="similarity">
    <text evidence="2">Belongs to the FLZ family.</text>
</comment>
<evidence type="ECO:0000256" key="2">
    <source>
        <dbReference type="ARBA" id="ARBA00009374"/>
    </source>
</evidence>
<reference evidence="9 10" key="1">
    <citation type="journal article" date="2021" name="BMC Genomics">
        <title>Datura genome reveals duplications of psychoactive alkaloid biosynthetic genes and high mutation rate following tissue culture.</title>
        <authorList>
            <person name="Rajewski A."/>
            <person name="Carter-House D."/>
            <person name="Stajich J."/>
            <person name="Litt A."/>
        </authorList>
    </citation>
    <scope>NUCLEOTIDE SEQUENCE [LARGE SCALE GENOMIC DNA]</scope>
    <source>
        <strain evidence="9">AR-01</strain>
    </source>
</reference>
<sequence length="122" mass="13938">MSKRSRVSRSDSFDQPNYPHKTSSGDNPNKFARPGAASAISYNSPPPPPPPPSVPVSSSFVEMTSDLFKECYFCKSDFKPENDIYMYRSNAFCKKECREIQMDFDEELMKKQMEISGKKMDN</sequence>
<dbReference type="PROSITE" id="PS51795">
    <property type="entry name" value="ZF_FLZ"/>
    <property type="match status" value="1"/>
</dbReference>
<organism evidence="9 10">
    <name type="scientific">Datura stramonium</name>
    <name type="common">Jimsonweed</name>
    <name type="synonym">Common thornapple</name>
    <dbReference type="NCBI Taxonomy" id="4076"/>
    <lineage>
        <taxon>Eukaryota</taxon>
        <taxon>Viridiplantae</taxon>
        <taxon>Streptophyta</taxon>
        <taxon>Embryophyta</taxon>
        <taxon>Tracheophyta</taxon>
        <taxon>Spermatophyta</taxon>
        <taxon>Magnoliopsida</taxon>
        <taxon>eudicotyledons</taxon>
        <taxon>Gunneridae</taxon>
        <taxon>Pentapetalae</taxon>
        <taxon>asterids</taxon>
        <taxon>lamiids</taxon>
        <taxon>Solanales</taxon>
        <taxon>Solanaceae</taxon>
        <taxon>Solanoideae</taxon>
        <taxon>Datureae</taxon>
        <taxon>Datura</taxon>
    </lineage>
</organism>
<keyword evidence="5" id="KW-0863">Zinc-finger</keyword>
<gene>
    <name evidence="9" type="ORF">HAX54_027605</name>
</gene>
<name>A0ABS8V4W2_DATST</name>
<evidence type="ECO:0000256" key="1">
    <source>
        <dbReference type="ARBA" id="ARBA00004496"/>
    </source>
</evidence>
<dbReference type="Pfam" id="PF04570">
    <property type="entry name" value="zf-FLZ"/>
    <property type="match status" value="1"/>
</dbReference>
<dbReference type="PANTHER" id="PTHR33059">
    <property type="entry name" value="FCS-LIKE ZINC FINGER 5"/>
    <property type="match status" value="1"/>
</dbReference>
<keyword evidence="5" id="KW-0862">Zinc</keyword>
<dbReference type="InterPro" id="IPR007650">
    <property type="entry name" value="Zf-FLZ_dom"/>
</dbReference>
<dbReference type="Proteomes" id="UP000823775">
    <property type="component" value="Unassembled WGS sequence"/>
</dbReference>
<feature type="zinc finger region" description="FLZ-type" evidence="6">
    <location>
        <begin position="66"/>
        <end position="109"/>
    </location>
</feature>
<feature type="compositionally biased region" description="Pro residues" evidence="7">
    <location>
        <begin position="44"/>
        <end position="54"/>
    </location>
</feature>
<keyword evidence="10" id="KW-1185">Reference proteome</keyword>
<evidence type="ECO:0000313" key="9">
    <source>
        <dbReference type="EMBL" id="MCD9641427.1"/>
    </source>
</evidence>
<feature type="region of interest" description="Disordered" evidence="7">
    <location>
        <begin position="1"/>
        <end position="57"/>
    </location>
</feature>
<evidence type="ECO:0000256" key="7">
    <source>
        <dbReference type="SAM" id="MobiDB-lite"/>
    </source>
</evidence>
<comment type="subcellular location">
    <subcellularLocation>
        <location evidence="1">Cytoplasm</location>
    </subcellularLocation>
</comment>
<keyword evidence="4" id="KW-0479">Metal-binding</keyword>
<comment type="caution">
    <text evidence="9">The sequence shown here is derived from an EMBL/GenBank/DDBJ whole genome shotgun (WGS) entry which is preliminary data.</text>
</comment>
<proteinExistence type="inferred from homology"/>
<evidence type="ECO:0000256" key="3">
    <source>
        <dbReference type="ARBA" id="ARBA00022490"/>
    </source>
</evidence>
<protein>
    <recommendedName>
        <fullName evidence="8">FLZ-type domain-containing protein</fullName>
    </recommendedName>
</protein>
<accession>A0ABS8V4W2</accession>
<evidence type="ECO:0000259" key="8">
    <source>
        <dbReference type="PROSITE" id="PS51795"/>
    </source>
</evidence>
<evidence type="ECO:0000256" key="4">
    <source>
        <dbReference type="ARBA" id="ARBA00022723"/>
    </source>
</evidence>
<feature type="domain" description="FLZ-type" evidence="8">
    <location>
        <begin position="66"/>
        <end position="109"/>
    </location>
</feature>
<evidence type="ECO:0000313" key="10">
    <source>
        <dbReference type="Proteomes" id="UP000823775"/>
    </source>
</evidence>
<dbReference type="PANTHER" id="PTHR33059:SF76">
    <property type="entry name" value="FCS-LIKE ZINC FINGER 7"/>
    <property type="match status" value="1"/>
</dbReference>
<evidence type="ECO:0000256" key="6">
    <source>
        <dbReference type="PROSITE-ProRule" id="PRU01131"/>
    </source>
</evidence>